<dbReference type="RefSeq" id="XP_013431936.1">
    <property type="nucleotide sequence ID" value="XM_013576482.1"/>
</dbReference>
<evidence type="ECO:0000256" key="2">
    <source>
        <dbReference type="ARBA" id="ARBA00038210"/>
    </source>
</evidence>
<dbReference type="OrthoDB" id="329563at2759"/>
<dbReference type="GO" id="GO:0031145">
    <property type="term" value="P:anaphase-promoting complex-dependent catabolic process"/>
    <property type="evidence" value="ECO:0007669"/>
    <property type="project" value="TreeGrafter"/>
</dbReference>
<feature type="region of interest" description="Disordered" evidence="4">
    <location>
        <begin position="260"/>
        <end position="285"/>
    </location>
</feature>
<dbReference type="EMBL" id="KL584702">
    <property type="protein sequence ID" value="KEQ78032.1"/>
    <property type="molecule type" value="Genomic_DNA"/>
</dbReference>
<dbReference type="GO" id="GO:0007091">
    <property type="term" value="P:metaphase/anaphase transition of mitotic cell cycle"/>
    <property type="evidence" value="ECO:0007669"/>
    <property type="project" value="TreeGrafter"/>
</dbReference>
<evidence type="ECO:0000313" key="5">
    <source>
        <dbReference type="EMBL" id="KEQ78032.1"/>
    </source>
</evidence>
<accession>A0A074X7M8</accession>
<dbReference type="PANTHER" id="PTHR12558:SF13">
    <property type="entry name" value="CELL DIVISION CYCLE PROTEIN 27 HOMOLOG"/>
    <property type="match status" value="1"/>
</dbReference>
<feature type="compositionally biased region" description="Polar residues" evidence="4">
    <location>
        <begin position="334"/>
        <end position="356"/>
    </location>
</feature>
<sequence length="815" mass="89111">MSHNSTLAATQLKQLIYYHLDNESPDNANFLAERLNSIDPRNPDSSHLLALTNYRLRRFKTAYDCCQKPGANGRHLGCAYVLALVCQELGKHNEGIAALEKARSLWQGRSHWGKHTESSTRHIPDAAAVNTLLGKLWRGHGDSRRAGDCYIEAHKSNPFTWEVFQGLCDMGAEIDVSSSFRMTTELASSISSASASISNQETVKDELIPIAPVPNASNMNSVHALTPTNDPFNPVKNGADLVAQAQSNFLLPRIKSKGIFGNNISKPTSQSSWDTPTANGTSGDEDVEMGELQQEAASAEEVPAAPTRRSRTALQRLGLDAGKDSQKARAATIRGQTKPSSESVDTDDATNAAQNRRLQHKRTISGHSAQIPDAETITSAPRRSNRLFSQITGSKTISRAPADSNSLTAAKRDEAKKAKATGTKGRGPAQVGRVVSGNRKVMPPSTTEVKDTRAPSRTSTAPPVPLQKQALEATLAVEMASTESLLATFRSLGAAYYLLSRYQISSAVDAFKALPLAHRESPWVLAQLGKAYYEASEYSSAEVCFAKILKIQPTRTEDMEVYSTVLWQLKKPVQLAFLAHNLRDLAFNSPQTWCAVGNAFSLSREHEQAIACFKRATQVDSGFSYAWTLMGHELLTNEEFDAALASFRKGVGSERRGFGAWYGLGKCYERMGKWEEAQRHYRIAFGINPSNPVLAVCIGVIMEKLGHPKAALTQYSHALSLAPNSALARFKKARVLMGLKHYADALVELEVLKNLAPEEANVFFLLGKCFKGLGRRADSVRTFTTALNLDAKASQYIKEAMEALDDSDEDDMDDD</sequence>
<dbReference type="GO" id="GO:0005680">
    <property type="term" value="C:anaphase-promoting complex"/>
    <property type="evidence" value="ECO:0007669"/>
    <property type="project" value="UniProtKB-ARBA"/>
</dbReference>
<dbReference type="Gene3D" id="1.25.40.10">
    <property type="entry name" value="Tetratricopeptide repeat domain"/>
    <property type="match status" value="4"/>
</dbReference>
<feature type="repeat" description="TPR" evidence="3">
    <location>
        <begin position="590"/>
        <end position="623"/>
    </location>
</feature>
<feature type="repeat" description="TPR" evidence="3">
    <location>
        <begin position="658"/>
        <end position="691"/>
    </location>
</feature>
<feature type="compositionally biased region" description="Polar residues" evidence="4">
    <location>
        <begin position="262"/>
        <end position="282"/>
    </location>
</feature>
<comment type="similarity">
    <text evidence="2">Belongs to the APC3/CDC27 family.</text>
</comment>
<gene>
    <name evidence="5" type="ORF">M436DRAFT_36869</name>
</gene>
<dbReference type="HOGENOM" id="CLU_008850_0_1_1"/>
<dbReference type="InterPro" id="IPR019734">
    <property type="entry name" value="TPR_rpt"/>
</dbReference>
<name>A0A074X7M8_9PEZI</name>
<feature type="region of interest" description="Disordered" evidence="4">
    <location>
        <begin position="317"/>
        <end position="463"/>
    </location>
</feature>
<keyword evidence="6" id="KW-1185">Reference proteome</keyword>
<dbReference type="GO" id="GO:0005737">
    <property type="term" value="C:cytoplasm"/>
    <property type="evidence" value="ECO:0007669"/>
    <property type="project" value="TreeGrafter"/>
</dbReference>
<evidence type="ECO:0000256" key="3">
    <source>
        <dbReference type="PROSITE-ProRule" id="PRU00339"/>
    </source>
</evidence>
<dbReference type="PANTHER" id="PTHR12558">
    <property type="entry name" value="CELL DIVISION CYCLE 16,23,27"/>
    <property type="match status" value="1"/>
</dbReference>
<dbReference type="GO" id="GO:0016567">
    <property type="term" value="P:protein ubiquitination"/>
    <property type="evidence" value="ECO:0007669"/>
    <property type="project" value="TreeGrafter"/>
</dbReference>
<dbReference type="Pfam" id="PF13181">
    <property type="entry name" value="TPR_8"/>
    <property type="match status" value="1"/>
</dbReference>
<evidence type="ECO:0000313" key="6">
    <source>
        <dbReference type="Proteomes" id="UP000027730"/>
    </source>
</evidence>
<feature type="region of interest" description="Disordered" evidence="4">
    <location>
        <begin position="291"/>
        <end position="310"/>
    </location>
</feature>
<feature type="compositionally biased region" description="Low complexity" evidence="4">
    <location>
        <begin position="295"/>
        <end position="306"/>
    </location>
</feature>
<dbReference type="Pfam" id="PF12895">
    <property type="entry name" value="ANAPC3"/>
    <property type="match status" value="1"/>
</dbReference>
<dbReference type="Pfam" id="PF13432">
    <property type="entry name" value="TPR_16"/>
    <property type="match status" value="1"/>
</dbReference>
<reference evidence="5 6" key="1">
    <citation type="journal article" date="2014" name="BMC Genomics">
        <title>Genome sequencing of four Aureobasidium pullulans varieties: biotechnological potential, stress tolerance, and description of new species.</title>
        <authorList>
            <person name="Gostin Ar C."/>
            <person name="Ohm R.A."/>
            <person name="Kogej T."/>
            <person name="Sonjak S."/>
            <person name="Turk M."/>
            <person name="Zajc J."/>
            <person name="Zalar P."/>
            <person name="Grube M."/>
            <person name="Sun H."/>
            <person name="Han J."/>
            <person name="Sharma A."/>
            <person name="Chiniquy J."/>
            <person name="Ngan C.Y."/>
            <person name="Lipzen A."/>
            <person name="Barry K."/>
            <person name="Grigoriev I.V."/>
            <person name="Gunde-Cimerman N."/>
        </authorList>
    </citation>
    <scope>NUCLEOTIDE SEQUENCE [LARGE SCALE GENOMIC DNA]</scope>
    <source>
        <strain evidence="5 6">CBS 147.97</strain>
    </source>
</reference>
<keyword evidence="1 3" id="KW-0802">TPR repeat</keyword>
<dbReference type="InterPro" id="IPR011990">
    <property type="entry name" value="TPR-like_helical_dom_sf"/>
</dbReference>
<dbReference type="SUPFAM" id="SSF48452">
    <property type="entry name" value="TPR-like"/>
    <property type="match status" value="2"/>
</dbReference>
<proteinExistence type="inferred from homology"/>
<dbReference type="PROSITE" id="PS50005">
    <property type="entry name" value="TPR"/>
    <property type="match status" value="3"/>
</dbReference>
<protein>
    <submittedName>
        <fullName evidence="5">TPR-like protein</fullName>
    </submittedName>
</protein>
<organism evidence="5 6">
    <name type="scientific">Aureobasidium namibiae CBS 147.97</name>
    <dbReference type="NCBI Taxonomy" id="1043004"/>
    <lineage>
        <taxon>Eukaryota</taxon>
        <taxon>Fungi</taxon>
        <taxon>Dikarya</taxon>
        <taxon>Ascomycota</taxon>
        <taxon>Pezizomycotina</taxon>
        <taxon>Dothideomycetes</taxon>
        <taxon>Dothideomycetidae</taxon>
        <taxon>Dothideales</taxon>
        <taxon>Saccotheciaceae</taxon>
        <taxon>Aureobasidium</taxon>
    </lineage>
</organism>
<evidence type="ECO:0000256" key="4">
    <source>
        <dbReference type="SAM" id="MobiDB-lite"/>
    </source>
</evidence>
<dbReference type="GO" id="GO:0051301">
    <property type="term" value="P:cell division"/>
    <property type="evidence" value="ECO:0007669"/>
    <property type="project" value="TreeGrafter"/>
</dbReference>
<feature type="repeat" description="TPR" evidence="3">
    <location>
        <begin position="522"/>
        <end position="555"/>
    </location>
</feature>
<feature type="compositionally biased region" description="Polar residues" evidence="4">
    <location>
        <begin position="376"/>
        <end position="408"/>
    </location>
</feature>
<dbReference type="GeneID" id="25408713"/>
<dbReference type="SMART" id="SM00028">
    <property type="entry name" value="TPR"/>
    <property type="match status" value="8"/>
</dbReference>
<dbReference type="Proteomes" id="UP000027730">
    <property type="component" value="Unassembled WGS sequence"/>
</dbReference>
<dbReference type="AlphaFoldDB" id="A0A074X7M8"/>
<dbReference type="STRING" id="1043004.A0A074X7M8"/>
<evidence type="ECO:0000256" key="1">
    <source>
        <dbReference type="ARBA" id="ARBA00022803"/>
    </source>
</evidence>